<evidence type="ECO:0000259" key="1">
    <source>
        <dbReference type="Pfam" id="PF00535"/>
    </source>
</evidence>
<dbReference type="Gene3D" id="3.90.550.10">
    <property type="entry name" value="Spore Coat Polysaccharide Biosynthesis Protein SpsA, Chain A"/>
    <property type="match status" value="1"/>
</dbReference>
<dbReference type="EMBL" id="JACJSG010000003">
    <property type="protein sequence ID" value="MBD2499571.1"/>
    <property type="molecule type" value="Genomic_DNA"/>
</dbReference>
<dbReference type="PANTHER" id="PTHR22916:SF3">
    <property type="entry name" value="UDP-GLCNAC:BETAGAL BETA-1,3-N-ACETYLGLUCOSAMINYLTRANSFERASE-LIKE PROTEIN 1"/>
    <property type="match status" value="1"/>
</dbReference>
<dbReference type="InterPro" id="IPR029044">
    <property type="entry name" value="Nucleotide-diphossugar_trans"/>
</dbReference>
<proteinExistence type="predicted"/>
<dbReference type="Pfam" id="PF00535">
    <property type="entry name" value="Glycos_transf_2"/>
    <property type="match status" value="1"/>
</dbReference>
<keyword evidence="3" id="KW-1185">Reference proteome</keyword>
<feature type="domain" description="Glycosyltransferase 2-like" evidence="1">
    <location>
        <begin position="6"/>
        <end position="125"/>
    </location>
</feature>
<accession>A0ABR8CZJ8</accession>
<gene>
    <name evidence="2" type="ORF">H6G83_02880</name>
</gene>
<evidence type="ECO:0000313" key="3">
    <source>
        <dbReference type="Proteomes" id="UP000661112"/>
    </source>
</evidence>
<comment type="caution">
    <text evidence="2">The sequence shown here is derived from an EMBL/GenBank/DDBJ whole genome shotgun (WGS) entry which is preliminary data.</text>
</comment>
<dbReference type="InterPro" id="IPR001173">
    <property type="entry name" value="Glyco_trans_2-like"/>
</dbReference>
<organism evidence="2 3">
    <name type="scientific">Anabaena azotica FACHB-119</name>
    <dbReference type="NCBI Taxonomy" id="947527"/>
    <lineage>
        <taxon>Bacteria</taxon>
        <taxon>Bacillati</taxon>
        <taxon>Cyanobacteriota</taxon>
        <taxon>Cyanophyceae</taxon>
        <taxon>Nostocales</taxon>
        <taxon>Nostocaceae</taxon>
        <taxon>Anabaena</taxon>
        <taxon>Anabaena azotica</taxon>
    </lineage>
</organism>
<evidence type="ECO:0000313" key="2">
    <source>
        <dbReference type="EMBL" id="MBD2499571.1"/>
    </source>
</evidence>
<reference evidence="2 3" key="1">
    <citation type="journal article" date="2020" name="ISME J.">
        <title>Comparative genomics reveals insights into cyanobacterial evolution and habitat adaptation.</title>
        <authorList>
            <person name="Chen M.Y."/>
            <person name="Teng W.K."/>
            <person name="Zhao L."/>
            <person name="Hu C.X."/>
            <person name="Zhou Y.K."/>
            <person name="Han B.P."/>
            <person name="Song L.R."/>
            <person name="Shu W.S."/>
        </authorList>
    </citation>
    <scope>NUCLEOTIDE SEQUENCE [LARGE SCALE GENOMIC DNA]</scope>
    <source>
        <strain evidence="2 3">FACHB-119</strain>
    </source>
</reference>
<dbReference type="RefSeq" id="WP_190466671.1">
    <property type="nucleotide sequence ID" value="NZ_JACJSG010000003.1"/>
</dbReference>
<dbReference type="Proteomes" id="UP000661112">
    <property type="component" value="Unassembled WGS sequence"/>
</dbReference>
<sequence>MNKLLTIAIPTYNRAALLEQQLSWLHQAIKGFESDCEIIISDNCSTDNTPEVVEKWQPIFSNTSFRAYRNSENLGLMRNITLCIEIAKGEYIWTVGDDDPIQERTLGYVITKINENPDLSLMFLNCYGRDSITDKIVVERWFNSDNDEPITNGKAALQRHLKESFGGILFMTATVYKTKLVQRALQQWPSSHINLAAQAYWTSFCAVNGSVIVTQDTYLECTMYASSLGKDPKWSIMMRYLYIPEVYAKLLELGYSPKFCLQMISQNIIAKNDWIIFLGALKRWPMLAINLMFSYLSLMSVSMRKAFVSSLKPVKAS</sequence>
<dbReference type="PANTHER" id="PTHR22916">
    <property type="entry name" value="GLYCOSYLTRANSFERASE"/>
    <property type="match status" value="1"/>
</dbReference>
<protein>
    <submittedName>
        <fullName evidence="2">Glycosyltransferase family 2 protein</fullName>
    </submittedName>
</protein>
<name>A0ABR8CZJ8_9NOST</name>
<dbReference type="CDD" id="cd00761">
    <property type="entry name" value="Glyco_tranf_GTA_type"/>
    <property type="match status" value="1"/>
</dbReference>
<dbReference type="SUPFAM" id="SSF53448">
    <property type="entry name" value="Nucleotide-diphospho-sugar transferases"/>
    <property type="match status" value="1"/>
</dbReference>